<dbReference type="GO" id="GO:0016020">
    <property type="term" value="C:membrane"/>
    <property type="evidence" value="ECO:0007669"/>
    <property type="project" value="InterPro"/>
</dbReference>
<evidence type="ECO:0000256" key="7">
    <source>
        <dbReference type="SAM" id="MobiDB-lite"/>
    </source>
</evidence>
<accession>A0A7S3S2U0</accession>
<dbReference type="PRINTS" id="PR00747">
    <property type="entry name" value="GLYHDRLASE47"/>
</dbReference>
<feature type="compositionally biased region" description="Basic and acidic residues" evidence="7">
    <location>
        <begin position="205"/>
        <end position="219"/>
    </location>
</feature>
<dbReference type="SUPFAM" id="SSF48225">
    <property type="entry name" value="Seven-hairpin glycosidases"/>
    <property type="match status" value="1"/>
</dbReference>
<comment type="subcellular location">
    <subcellularLocation>
        <location evidence="1">Endoplasmic reticulum</location>
    </subcellularLocation>
</comment>
<evidence type="ECO:0000256" key="3">
    <source>
        <dbReference type="ARBA" id="ARBA00022824"/>
    </source>
</evidence>
<evidence type="ECO:0000256" key="4">
    <source>
        <dbReference type="ARBA" id="ARBA00023180"/>
    </source>
</evidence>
<reference evidence="8" key="1">
    <citation type="submission" date="2021-01" db="EMBL/GenBank/DDBJ databases">
        <authorList>
            <person name="Corre E."/>
            <person name="Pelletier E."/>
            <person name="Niang G."/>
            <person name="Scheremetjew M."/>
            <person name="Finn R."/>
            <person name="Kale V."/>
            <person name="Holt S."/>
            <person name="Cochrane G."/>
            <person name="Meng A."/>
            <person name="Brown T."/>
            <person name="Cohen L."/>
        </authorList>
    </citation>
    <scope>NUCLEOTIDE SEQUENCE</scope>
    <source>
        <strain evidence="8">379</strain>
    </source>
</reference>
<gene>
    <name evidence="8" type="ORF">EHUX00137_LOCUS12993</name>
</gene>
<feature type="compositionally biased region" description="Basic residues" evidence="7">
    <location>
        <begin position="152"/>
        <end position="163"/>
    </location>
</feature>
<keyword evidence="4" id="KW-0325">Glycoprotein</keyword>
<feature type="region of interest" description="Disordered" evidence="7">
    <location>
        <begin position="74"/>
        <end position="96"/>
    </location>
</feature>
<keyword evidence="6" id="KW-0378">Hydrolase</keyword>
<comment type="similarity">
    <text evidence="2 6">Belongs to the glycosyl hydrolase 47 family.</text>
</comment>
<feature type="compositionally biased region" description="Basic and acidic residues" evidence="7">
    <location>
        <begin position="471"/>
        <end position="488"/>
    </location>
</feature>
<dbReference type="PANTHER" id="PTHR45679">
    <property type="entry name" value="ER DEGRADATION-ENHANCING ALPHA-MANNOSIDASE-LIKE PROTEIN 2"/>
    <property type="match status" value="1"/>
</dbReference>
<feature type="region of interest" description="Disordered" evidence="7">
    <location>
        <begin position="1"/>
        <end position="22"/>
    </location>
</feature>
<dbReference type="Pfam" id="PF01532">
    <property type="entry name" value="Glyco_hydro_47"/>
    <property type="match status" value="1"/>
</dbReference>
<evidence type="ECO:0000256" key="6">
    <source>
        <dbReference type="RuleBase" id="RU361193"/>
    </source>
</evidence>
<evidence type="ECO:0000256" key="2">
    <source>
        <dbReference type="ARBA" id="ARBA00007658"/>
    </source>
</evidence>
<evidence type="ECO:0000256" key="1">
    <source>
        <dbReference type="ARBA" id="ARBA00004240"/>
    </source>
</evidence>
<keyword evidence="5" id="KW-0106">Calcium</keyword>
<sequence length="497" mass="55135">MTLSPTSCCRPPRAGSSRRRSRRCGLRCCPGSRVERASASTSPARVSELPPGAPQARVDCAAHLFPRLDARRVDRRAESERGLARRGASRPARRRVRHARAALLGRPGARLLRGGPARRHARQGRPLLAVRRGDRRPPARHAAARPHDLRLGRARARGARAARPRPQQADAGRLRGGALLPLAARKGGAAARGGGPPRRGTPRCAEMHPRDVPRSRRDATSTSYTSPRHVHDTSTTRPQVGPWYGEADMHKGHRRAERVEFDALQAFWPALQVLAGELRPAAATFEAFHSLWRKFNALPERFDVDRGKLHDTLAYYPLRPELAESCYALYHATRDARYLQIGAEMVTSLNSAARTFFGFAAIKSVRSMALEDQMPSFFLAETLKYLYLLFDEASFANTHAESYVFTTEGHLIPLSTDFHGPGPAPPTDEQLSAYGVLQLRELIARASLPHGDCIEKGQLRERARLAARRLEAERRSEVEARQAQDPRKLVCRTPASS</sequence>
<keyword evidence="6" id="KW-0326">Glycosidase</keyword>
<dbReference type="InterPro" id="IPR012341">
    <property type="entry name" value="6hp_glycosidase-like_sf"/>
</dbReference>
<name>A0A7S3S2U0_EMIHU</name>
<keyword evidence="5" id="KW-0479">Metal-binding</keyword>
<proteinExistence type="inferred from homology"/>
<organism evidence="8">
    <name type="scientific">Emiliania huxleyi</name>
    <name type="common">Coccolithophore</name>
    <name type="synonym">Pontosphaera huxleyi</name>
    <dbReference type="NCBI Taxonomy" id="2903"/>
    <lineage>
        <taxon>Eukaryota</taxon>
        <taxon>Haptista</taxon>
        <taxon>Haptophyta</taxon>
        <taxon>Prymnesiophyceae</taxon>
        <taxon>Isochrysidales</taxon>
        <taxon>Noelaerhabdaceae</taxon>
        <taxon>Emiliania</taxon>
    </lineage>
</organism>
<dbReference type="GO" id="GO:0005509">
    <property type="term" value="F:calcium ion binding"/>
    <property type="evidence" value="ECO:0007669"/>
    <property type="project" value="InterPro"/>
</dbReference>
<feature type="binding site" evidence="5">
    <location>
        <position position="407"/>
    </location>
    <ligand>
        <name>Ca(2+)</name>
        <dbReference type="ChEBI" id="CHEBI:29108"/>
    </ligand>
</feature>
<dbReference type="InterPro" id="IPR001382">
    <property type="entry name" value="Glyco_hydro_47"/>
</dbReference>
<dbReference type="GO" id="GO:0044322">
    <property type="term" value="C:endoplasmic reticulum quality control compartment"/>
    <property type="evidence" value="ECO:0007669"/>
    <property type="project" value="GOC"/>
</dbReference>
<dbReference type="InterPro" id="IPR036026">
    <property type="entry name" value="Seven-hairpin_glycosidases"/>
</dbReference>
<feature type="region of interest" description="Disordered" evidence="7">
    <location>
        <begin position="35"/>
        <end position="54"/>
    </location>
</feature>
<dbReference type="GO" id="GO:1904380">
    <property type="term" value="P:endoplasmic reticulum mannose trimming"/>
    <property type="evidence" value="ECO:0007669"/>
    <property type="project" value="InterPro"/>
</dbReference>
<dbReference type="GO" id="GO:0004571">
    <property type="term" value="F:mannosyl-oligosaccharide 1,2-alpha-mannosidase activity"/>
    <property type="evidence" value="ECO:0007669"/>
    <property type="project" value="InterPro"/>
</dbReference>
<dbReference type="AlphaFoldDB" id="A0A7S3S2U0"/>
<dbReference type="EC" id="3.2.1.-" evidence="6"/>
<protein>
    <recommendedName>
        <fullName evidence="6">alpha-1,2-Mannosidase</fullName>
        <ecNumber evidence="6">3.2.1.-</ecNumber>
    </recommendedName>
</protein>
<dbReference type="Gene3D" id="1.50.10.10">
    <property type="match status" value="1"/>
</dbReference>
<keyword evidence="3" id="KW-0256">Endoplasmic reticulum</keyword>
<comment type="cofactor">
    <cofactor evidence="5">
        <name>Ca(2+)</name>
        <dbReference type="ChEBI" id="CHEBI:29108"/>
    </cofactor>
</comment>
<feature type="region of interest" description="Disordered" evidence="7">
    <location>
        <begin position="133"/>
        <end position="247"/>
    </location>
</feature>
<feature type="compositionally biased region" description="Low complexity" evidence="7">
    <location>
        <begin position="164"/>
        <end position="189"/>
    </location>
</feature>
<feature type="compositionally biased region" description="Basic and acidic residues" evidence="7">
    <location>
        <begin position="74"/>
        <end position="83"/>
    </location>
</feature>
<evidence type="ECO:0000256" key="5">
    <source>
        <dbReference type="PIRSR" id="PIRSR601382-2"/>
    </source>
</evidence>
<evidence type="ECO:0000313" key="8">
    <source>
        <dbReference type="EMBL" id="CAE0542485.1"/>
    </source>
</evidence>
<dbReference type="EMBL" id="HBIR01017302">
    <property type="protein sequence ID" value="CAE0542485.1"/>
    <property type="molecule type" value="Transcribed_RNA"/>
</dbReference>
<dbReference type="InterPro" id="IPR044674">
    <property type="entry name" value="EDEM1/2/3"/>
</dbReference>
<dbReference type="GO" id="GO:0005975">
    <property type="term" value="P:carbohydrate metabolic process"/>
    <property type="evidence" value="ECO:0007669"/>
    <property type="project" value="InterPro"/>
</dbReference>
<feature type="region of interest" description="Disordered" evidence="7">
    <location>
        <begin position="471"/>
        <end position="497"/>
    </location>
</feature>
<feature type="compositionally biased region" description="Basic residues" evidence="7">
    <location>
        <begin position="87"/>
        <end position="96"/>
    </location>
</feature>